<sequence>MKAQGEMPGKKGAGGNAQLEDGKGNEERASTIDVCGPSDEDAPVREVQRVDDLSEIAHKPDD</sequence>
<evidence type="ECO:0000256" key="1">
    <source>
        <dbReference type="SAM" id="MobiDB-lite"/>
    </source>
</evidence>
<evidence type="ECO:0000313" key="3">
    <source>
        <dbReference type="Proteomes" id="UP001139308"/>
    </source>
</evidence>
<evidence type="ECO:0000313" key="2">
    <source>
        <dbReference type="EMBL" id="MCG5076934.1"/>
    </source>
</evidence>
<reference evidence="2" key="1">
    <citation type="submission" date="2022-01" db="EMBL/GenBank/DDBJ databases">
        <title>Genome sequence and assembly of Parabukholderia sp. RG36.</title>
        <authorList>
            <person name="Chhetri G."/>
        </authorList>
    </citation>
    <scope>NUCLEOTIDE SEQUENCE</scope>
    <source>
        <strain evidence="2">RG36</strain>
    </source>
</reference>
<proteinExistence type="predicted"/>
<feature type="region of interest" description="Disordered" evidence="1">
    <location>
        <begin position="1"/>
        <end position="62"/>
    </location>
</feature>
<feature type="compositionally biased region" description="Basic and acidic residues" evidence="1">
    <location>
        <begin position="20"/>
        <end position="30"/>
    </location>
</feature>
<feature type="compositionally biased region" description="Basic and acidic residues" evidence="1">
    <location>
        <begin position="42"/>
        <end position="62"/>
    </location>
</feature>
<dbReference type="AlphaFoldDB" id="A0A9X1RUY5"/>
<dbReference type="RefSeq" id="WP_238466842.1">
    <property type="nucleotide sequence ID" value="NZ_JAKLJA010000029.1"/>
</dbReference>
<name>A0A9X1RUY5_9BURK</name>
<keyword evidence="3" id="KW-1185">Reference proteome</keyword>
<dbReference type="EMBL" id="JAKLJA010000029">
    <property type="protein sequence ID" value="MCG5076934.1"/>
    <property type="molecule type" value="Genomic_DNA"/>
</dbReference>
<gene>
    <name evidence="2" type="ORF">L5014_26910</name>
</gene>
<accession>A0A9X1RUY5</accession>
<protein>
    <submittedName>
        <fullName evidence="2">Uncharacterized protein</fullName>
    </submittedName>
</protein>
<comment type="caution">
    <text evidence="2">The sequence shown here is derived from an EMBL/GenBank/DDBJ whole genome shotgun (WGS) entry which is preliminary data.</text>
</comment>
<organism evidence="2 3">
    <name type="scientific">Paraburkholderia tagetis</name>
    <dbReference type="NCBI Taxonomy" id="2913261"/>
    <lineage>
        <taxon>Bacteria</taxon>
        <taxon>Pseudomonadati</taxon>
        <taxon>Pseudomonadota</taxon>
        <taxon>Betaproteobacteria</taxon>
        <taxon>Burkholderiales</taxon>
        <taxon>Burkholderiaceae</taxon>
        <taxon>Paraburkholderia</taxon>
    </lineage>
</organism>
<dbReference type="Proteomes" id="UP001139308">
    <property type="component" value="Unassembled WGS sequence"/>
</dbReference>